<comment type="subcellular location">
    <subcellularLocation>
        <location evidence="1">Cell membrane</location>
        <topology evidence="1">Peripheral membrane protein</topology>
        <orientation evidence="1">Cytoplasmic side</orientation>
    </subcellularLocation>
</comment>
<gene>
    <name evidence="3" type="ORF">GCM10011322_17420</name>
</gene>
<dbReference type="NCBIfam" id="TIGR00278">
    <property type="entry name" value="membrane protein insertion efficiency factor YidD"/>
    <property type="match status" value="1"/>
</dbReference>
<name>A0A917V2U5_9HYPH</name>
<dbReference type="InterPro" id="IPR002696">
    <property type="entry name" value="Membr_insert_effic_factor_YidD"/>
</dbReference>
<protein>
    <recommendedName>
        <fullName evidence="1">Putative membrane protein insertion efficiency factor</fullName>
    </recommendedName>
</protein>
<keyword evidence="4" id="KW-1185">Reference proteome</keyword>
<comment type="function">
    <text evidence="1">Could be involved in insertion of integral membrane proteins into the membrane.</text>
</comment>
<comment type="similarity">
    <text evidence="1">Belongs to the UPF0161 family.</text>
</comment>
<accession>A0A917V2U5</accession>
<sequence length="154" mass="16499">MTTNPPFARAPPLPHLPRMADERSRTSLDTLFDAAKDAARRAPRVAARGAIRGYQLTLSGLLGANCRHLPSCSGYVAEAIERYGLWAGGWMGLARICRCGPFGTHGIDNVPDTLPAQGRWYRPWAFGRWRGVNGPVSDAPTGEGAPDDGGATRG</sequence>
<evidence type="ECO:0000256" key="1">
    <source>
        <dbReference type="HAMAP-Rule" id="MF_00386"/>
    </source>
</evidence>
<evidence type="ECO:0000256" key="2">
    <source>
        <dbReference type="SAM" id="MobiDB-lite"/>
    </source>
</evidence>
<dbReference type="GO" id="GO:0005886">
    <property type="term" value="C:plasma membrane"/>
    <property type="evidence" value="ECO:0007669"/>
    <property type="project" value="UniProtKB-SubCell"/>
</dbReference>
<dbReference type="HAMAP" id="MF_00386">
    <property type="entry name" value="UPF0161_YidD"/>
    <property type="match status" value="1"/>
</dbReference>
<proteinExistence type="inferred from homology"/>
<evidence type="ECO:0000313" key="3">
    <source>
        <dbReference type="EMBL" id="GGK31361.1"/>
    </source>
</evidence>
<feature type="region of interest" description="Disordered" evidence="2">
    <location>
        <begin position="133"/>
        <end position="154"/>
    </location>
</feature>
<dbReference type="SMART" id="SM01234">
    <property type="entry name" value="Haemolytic"/>
    <property type="match status" value="1"/>
</dbReference>
<dbReference type="PANTHER" id="PTHR33383:SF1">
    <property type="entry name" value="MEMBRANE PROTEIN INSERTION EFFICIENCY FACTOR-RELATED"/>
    <property type="match status" value="1"/>
</dbReference>
<keyword evidence="1" id="KW-0472">Membrane</keyword>
<dbReference type="Pfam" id="PF01809">
    <property type="entry name" value="YidD"/>
    <property type="match status" value="1"/>
</dbReference>
<keyword evidence="1" id="KW-1003">Cell membrane</keyword>
<dbReference type="AlphaFoldDB" id="A0A917V2U5"/>
<dbReference type="Proteomes" id="UP000600449">
    <property type="component" value="Unassembled WGS sequence"/>
</dbReference>
<feature type="region of interest" description="Disordered" evidence="2">
    <location>
        <begin position="1"/>
        <end position="20"/>
    </location>
</feature>
<dbReference type="EMBL" id="BMMF01000004">
    <property type="protein sequence ID" value="GGK31361.1"/>
    <property type="molecule type" value="Genomic_DNA"/>
</dbReference>
<evidence type="ECO:0000313" key="4">
    <source>
        <dbReference type="Proteomes" id="UP000600449"/>
    </source>
</evidence>
<organism evidence="3 4">
    <name type="scientific">Salinarimonas ramus</name>
    <dbReference type="NCBI Taxonomy" id="690164"/>
    <lineage>
        <taxon>Bacteria</taxon>
        <taxon>Pseudomonadati</taxon>
        <taxon>Pseudomonadota</taxon>
        <taxon>Alphaproteobacteria</taxon>
        <taxon>Hyphomicrobiales</taxon>
        <taxon>Salinarimonadaceae</taxon>
        <taxon>Salinarimonas</taxon>
    </lineage>
</organism>
<reference evidence="3 4" key="1">
    <citation type="journal article" date="2014" name="Int. J. Syst. Evol. Microbiol.">
        <title>Complete genome sequence of Corynebacterium casei LMG S-19264T (=DSM 44701T), isolated from a smear-ripened cheese.</title>
        <authorList>
            <consortium name="US DOE Joint Genome Institute (JGI-PGF)"/>
            <person name="Walter F."/>
            <person name="Albersmeier A."/>
            <person name="Kalinowski J."/>
            <person name="Ruckert C."/>
        </authorList>
    </citation>
    <scope>NUCLEOTIDE SEQUENCE [LARGE SCALE GENOMIC DNA]</scope>
    <source>
        <strain evidence="3 4">CGMCC 1.9161</strain>
    </source>
</reference>
<comment type="caution">
    <text evidence="3">The sequence shown here is derived from an EMBL/GenBank/DDBJ whole genome shotgun (WGS) entry which is preliminary data.</text>
</comment>
<dbReference type="PANTHER" id="PTHR33383">
    <property type="entry name" value="MEMBRANE PROTEIN INSERTION EFFICIENCY FACTOR-RELATED"/>
    <property type="match status" value="1"/>
</dbReference>